<evidence type="ECO:0000313" key="3">
    <source>
        <dbReference type="WBParaSite" id="MBELARI_LOCUS11296"/>
    </source>
</evidence>
<reference evidence="3" key="1">
    <citation type="submission" date="2024-02" db="UniProtKB">
        <authorList>
            <consortium name="WormBaseParasite"/>
        </authorList>
    </citation>
    <scope>IDENTIFICATION</scope>
</reference>
<dbReference type="Proteomes" id="UP000887575">
    <property type="component" value="Unassembled WGS sequence"/>
</dbReference>
<protein>
    <submittedName>
        <fullName evidence="3">MYND-type domain-containing protein</fullName>
    </submittedName>
</protein>
<feature type="domain" description="Programmed cell death protein 2 C-terminal" evidence="1">
    <location>
        <begin position="253"/>
        <end position="353"/>
    </location>
</feature>
<evidence type="ECO:0000259" key="1">
    <source>
        <dbReference type="Pfam" id="PF04194"/>
    </source>
</evidence>
<dbReference type="PANTHER" id="PTHR12298">
    <property type="entry name" value="PCDC2 PROGRAMMED CELL DEATH PROTEIN 2 -RELATED"/>
    <property type="match status" value="1"/>
</dbReference>
<dbReference type="InterPro" id="IPR007320">
    <property type="entry name" value="PDCD2_C"/>
</dbReference>
<dbReference type="AlphaFoldDB" id="A0AAF3EBH8"/>
<sequence>MQQSITEPPVYLGFAQSLASSELFRLRSHYLPLGKIGGLPSWLNPVTLPKNEELECGVCKKPLCFLMQVYATRDDDPPHSFHRYLYVFICRNPACSQLQDASNIAVFRCALPRENPYYLTDRSLDPDLDGDIANPIQTETPKLCEICGCYASKKCGKCMKSCCENGTSLSNDTTQNKFLFPEMGIEMDQEFAPQSLFEESLDSDASDGDSDDGEIEQNRRISEFKKFVEQHQEQGDIANNCEEYEEKADKDLDFIRFNRFVELNPGQVLRYLRGGKPLLTTIRAPALPDIIDCGHCGGPRTFEMQLMPHLLSLLGVDSVGQSIDWASVYIYTCANSCMVPHSGYAKEFVVKQDFID</sequence>
<dbReference type="PANTHER" id="PTHR12298:SF4">
    <property type="entry name" value="PROGRAMMED CELL DEATH PROTEIN 2"/>
    <property type="match status" value="1"/>
</dbReference>
<dbReference type="WBParaSite" id="MBELARI_LOCUS11296">
    <property type="protein sequence ID" value="MBELARI_LOCUS11296"/>
    <property type="gene ID" value="MBELARI_LOCUS11296"/>
</dbReference>
<proteinExistence type="predicted"/>
<name>A0AAF3EBH8_9BILA</name>
<keyword evidence="2" id="KW-1185">Reference proteome</keyword>
<dbReference type="GO" id="GO:0005634">
    <property type="term" value="C:nucleus"/>
    <property type="evidence" value="ECO:0007669"/>
    <property type="project" value="TreeGrafter"/>
</dbReference>
<evidence type="ECO:0000313" key="2">
    <source>
        <dbReference type="Proteomes" id="UP000887575"/>
    </source>
</evidence>
<organism evidence="2 3">
    <name type="scientific">Mesorhabditis belari</name>
    <dbReference type="NCBI Taxonomy" id="2138241"/>
    <lineage>
        <taxon>Eukaryota</taxon>
        <taxon>Metazoa</taxon>
        <taxon>Ecdysozoa</taxon>
        <taxon>Nematoda</taxon>
        <taxon>Chromadorea</taxon>
        <taxon>Rhabditida</taxon>
        <taxon>Rhabditina</taxon>
        <taxon>Rhabditomorpha</taxon>
        <taxon>Rhabditoidea</taxon>
        <taxon>Rhabditidae</taxon>
        <taxon>Mesorhabditinae</taxon>
        <taxon>Mesorhabditis</taxon>
    </lineage>
</organism>
<dbReference type="GO" id="GO:0005737">
    <property type="term" value="C:cytoplasm"/>
    <property type="evidence" value="ECO:0007669"/>
    <property type="project" value="InterPro"/>
</dbReference>
<dbReference type="Pfam" id="PF04194">
    <property type="entry name" value="PDCD2_C"/>
    <property type="match status" value="1"/>
</dbReference>
<accession>A0AAF3EBH8</accession>